<gene>
    <name evidence="3" type="ORF">DWQ67_01325</name>
</gene>
<evidence type="ECO:0000256" key="2">
    <source>
        <dbReference type="SAM" id="MobiDB-lite"/>
    </source>
</evidence>
<evidence type="ECO:0000256" key="1">
    <source>
        <dbReference type="RuleBase" id="RU363076"/>
    </source>
</evidence>
<feature type="region of interest" description="Disordered" evidence="2">
    <location>
        <begin position="260"/>
        <end position="306"/>
    </location>
</feature>
<dbReference type="Pfam" id="PF02104">
    <property type="entry name" value="SURF1"/>
    <property type="match status" value="1"/>
</dbReference>
<proteinExistence type="inferred from homology"/>
<keyword evidence="4" id="KW-1185">Reference proteome</keyword>
<feature type="transmembrane region" description="Helical" evidence="1">
    <location>
        <begin position="211"/>
        <end position="232"/>
    </location>
</feature>
<name>A0A496PN93_9MICC</name>
<comment type="caution">
    <text evidence="1">Lacks conserved residue(s) required for the propagation of feature annotation.</text>
</comment>
<dbReference type="InterPro" id="IPR002994">
    <property type="entry name" value="Surf1/Shy1"/>
</dbReference>
<keyword evidence="1" id="KW-1003">Cell membrane</keyword>
<organism evidence="3 4">
    <name type="scientific">Galactobacter caseinivorans</name>
    <dbReference type="NCBI Taxonomy" id="2676123"/>
    <lineage>
        <taxon>Bacteria</taxon>
        <taxon>Bacillati</taxon>
        <taxon>Actinomycetota</taxon>
        <taxon>Actinomycetes</taxon>
        <taxon>Micrococcales</taxon>
        <taxon>Micrococcaceae</taxon>
        <taxon>Galactobacter</taxon>
    </lineage>
</organism>
<dbReference type="AlphaFoldDB" id="A0A496PN93"/>
<accession>A0A496PN93</accession>
<comment type="caution">
    <text evidence="3">The sequence shown here is derived from an EMBL/GenBank/DDBJ whole genome shotgun (WGS) entry which is preliminary data.</text>
</comment>
<protein>
    <recommendedName>
        <fullName evidence="1">SURF1-like protein</fullName>
    </recommendedName>
</protein>
<comment type="similarity">
    <text evidence="1">Belongs to the SURF1 family.</text>
</comment>
<feature type="compositionally biased region" description="Low complexity" evidence="2">
    <location>
        <begin position="274"/>
        <end position="287"/>
    </location>
</feature>
<dbReference type="GO" id="GO:0005886">
    <property type="term" value="C:plasma membrane"/>
    <property type="evidence" value="ECO:0007669"/>
    <property type="project" value="UniProtKB-SubCell"/>
</dbReference>
<evidence type="ECO:0000313" key="4">
    <source>
        <dbReference type="Proteomes" id="UP000273119"/>
    </source>
</evidence>
<keyword evidence="1" id="KW-0472">Membrane</keyword>
<evidence type="ECO:0000313" key="3">
    <source>
        <dbReference type="EMBL" id="RKW71959.1"/>
    </source>
</evidence>
<comment type="subcellular location">
    <subcellularLocation>
        <location evidence="1">Cell membrane</location>
        <topology evidence="1">Multi-pass membrane protein</topology>
    </subcellularLocation>
</comment>
<sequence length="306" mass="32923">MKTALKPKWIGTLLGCLIAATLFVLLSQWQFGQSTEKAPTTSGKTENAVPLTSHFQPGRDMFAPDADQIVTAKGRFVEGSALLVNRLKDGAEGYWVVAAFLPDGAPEGNVIPVARGWQQEATAPQALPTGSVELRGRLLPSEAPTAGPSSEGKGLKDLSAARLANVWDRDSYDGFIAIFDATSAGADVGAASAGLEPIWVGPQPEEDKVNWLNIFYGVEWVVFAGFAFFIWWRLVKDDMVRDQEYQTELEAWKARQAVRAAQAAGEHTASGTEPAATHATQPAATPQNHTSDQAANERPSRKDPHA</sequence>
<reference evidence="3 4" key="1">
    <citation type="submission" date="2018-07" db="EMBL/GenBank/DDBJ databases">
        <title>Arthrobacter sp. nov., isolated from raw cow's milk with high bacterial count.</title>
        <authorList>
            <person name="Hahne J."/>
            <person name="Isele D."/>
            <person name="Lipski A."/>
        </authorList>
    </citation>
    <scope>NUCLEOTIDE SEQUENCE [LARGE SCALE GENOMIC DNA]</scope>
    <source>
        <strain evidence="3 4">JZ R-183</strain>
    </source>
</reference>
<dbReference type="EMBL" id="QQXL01000001">
    <property type="protein sequence ID" value="RKW71959.1"/>
    <property type="molecule type" value="Genomic_DNA"/>
</dbReference>
<dbReference type="Proteomes" id="UP000273119">
    <property type="component" value="Unassembled WGS sequence"/>
</dbReference>
<keyword evidence="1" id="KW-0812">Transmembrane</keyword>
<dbReference type="PROSITE" id="PS50895">
    <property type="entry name" value="SURF1"/>
    <property type="match status" value="1"/>
</dbReference>
<keyword evidence="1" id="KW-1133">Transmembrane helix</keyword>